<reference evidence="2 3" key="1">
    <citation type="submission" date="2014-02" db="EMBL/GenBank/DDBJ databases">
        <title>The genome sequence of Colletotrichum salicis CBS 607.94.</title>
        <authorList>
            <person name="Baroncelli R."/>
            <person name="Thon M.R."/>
        </authorList>
    </citation>
    <scope>NUCLEOTIDE SEQUENCE [LARGE SCALE GENOMIC DNA]</scope>
    <source>
        <strain evidence="2 3">CBS 607.94</strain>
    </source>
</reference>
<comment type="caution">
    <text evidence="2">The sequence shown here is derived from an EMBL/GenBank/DDBJ whole genome shotgun (WGS) entry which is preliminary data.</text>
</comment>
<name>A0A135V7U4_9PEZI</name>
<dbReference type="EMBL" id="JFFI01000271">
    <property type="protein sequence ID" value="KXH68581.1"/>
    <property type="molecule type" value="Genomic_DNA"/>
</dbReference>
<dbReference type="AlphaFoldDB" id="A0A135V7U4"/>
<proteinExistence type="predicted"/>
<keyword evidence="3" id="KW-1185">Reference proteome</keyword>
<organism evidence="2 3">
    <name type="scientific">Colletotrichum salicis</name>
    <dbReference type="NCBI Taxonomy" id="1209931"/>
    <lineage>
        <taxon>Eukaryota</taxon>
        <taxon>Fungi</taxon>
        <taxon>Dikarya</taxon>
        <taxon>Ascomycota</taxon>
        <taxon>Pezizomycotina</taxon>
        <taxon>Sordariomycetes</taxon>
        <taxon>Hypocreomycetidae</taxon>
        <taxon>Glomerellales</taxon>
        <taxon>Glomerellaceae</taxon>
        <taxon>Colletotrichum</taxon>
        <taxon>Colletotrichum acutatum species complex</taxon>
    </lineage>
</organism>
<accession>A0A135V7U4</accession>
<evidence type="ECO:0000313" key="2">
    <source>
        <dbReference type="EMBL" id="KXH68581.1"/>
    </source>
</evidence>
<feature type="region of interest" description="Disordered" evidence="1">
    <location>
        <begin position="1"/>
        <end position="37"/>
    </location>
</feature>
<protein>
    <submittedName>
        <fullName evidence="2">Uncharacterized protein</fullName>
    </submittedName>
</protein>
<dbReference type="Proteomes" id="UP000070121">
    <property type="component" value="Unassembled WGS sequence"/>
</dbReference>
<feature type="region of interest" description="Disordered" evidence="1">
    <location>
        <begin position="192"/>
        <end position="215"/>
    </location>
</feature>
<sequence length="215" mass="24224">MRSLSRNSVQSTAHSQPTMNHNHTTRPTALRCQSKTRRGKFYRRRRAFIPTYAIPTYSHHSVRINIVVYGLRLSRPPSSPSAPTSPPSFFLARLRHPLPRLPSLLICRIARSPFTTHQASPSKVADLFLPVYFLSPPIPSYLSHHPPPFVGGLTRPLPPLTTFFLSPSSGRDETAMFLRCTTTALRTSPFFHETSRRHVPPPSNIHLTSVTRSLS</sequence>
<evidence type="ECO:0000313" key="3">
    <source>
        <dbReference type="Proteomes" id="UP000070121"/>
    </source>
</evidence>
<evidence type="ECO:0000256" key="1">
    <source>
        <dbReference type="SAM" id="MobiDB-lite"/>
    </source>
</evidence>
<feature type="compositionally biased region" description="Polar residues" evidence="1">
    <location>
        <begin position="1"/>
        <end position="33"/>
    </location>
</feature>
<gene>
    <name evidence="2" type="ORF">CSAL01_05168</name>
</gene>
<feature type="compositionally biased region" description="Polar residues" evidence="1">
    <location>
        <begin position="205"/>
        <end position="215"/>
    </location>
</feature>